<comment type="caution">
    <text evidence="1">The sequence shown here is derived from an EMBL/GenBank/DDBJ whole genome shotgun (WGS) entry which is preliminary data.</text>
</comment>
<evidence type="ECO:0000313" key="2">
    <source>
        <dbReference type="Proteomes" id="UP001522450"/>
    </source>
</evidence>
<proteinExistence type="predicted"/>
<keyword evidence="2" id="KW-1185">Reference proteome</keyword>
<dbReference type="InterPro" id="IPR046100">
    <property type="entry name" value="DUF6037"/>
</dbReference>
<sequence>MGFILKHLRLLHQEMKLVPVTASTFDFEYNKISCSCIFEANYLNGFSITFLKKLSGEDLELPVRKGYIMDSYIENQELYFKFWRYFNLKASSGDFSMTSFYQSLNQYIPKTFNIRQNYNRALLVKQYNVEKKDRPYFLGFKNWKVIKAKNPETKGTRSEENLDKTKLLYPLIYEATKNHDISVRYTDRNIQKDVDFKALLDESFNNDGII</sequence>
<dbReference type="RefSeq" id="WP_244034243.1">
    <property type="nucleotide sequence ID" value="NZ_JAAECS010000002.1"/>
</dbReference>
<dbReference type="EMBL" id="JAAECS010000002">
    <property type="protein sequence ID" value="MCJ1989095.1"/>
    <property type="molecule type" value="Genomic_DNA"/>
</dbReference>
<organism evidence="1 2">
    <name type="scientific">Pseudolactococcus carnosus</name>
    <dbReference type="NCBI Taxonomy" id="2749961"/>
    <lineage>
        <taxon>Bacteria</taxon>
        <taxon>Bacillati</taxon>
        <taxon>Bacillota</taxon>
        <taxon>Bacilli</taxon>
        <taxon>Lactobacillales</taxon>
        <taxon>Streptococcaceae</taxon>
        <taxon>Pseudolactococcus</taxon>
    </lineage>
</organism>
<evidence type="ECO:0000313" key="1">
    <source>
        <dbReference type="EMBL" id="MCJ1989095.1"/>
    </source>
</evidence>
<name>A0ABT0AQX0_9LACT</name>
<dbReference type="Proteomes" id="UP001522450">
    <property type="component" value="Unassembled WGS sequence"/>
</dbReference>
<reference evidence="1 2" key="1">
    <citation type="journal article" date="2022" name="Microbiol. Res.">
        <title>Comparative genome analysis, predicted lifestyle and antimicrobial strategies of Lactococcus carnosus and Lactococcus paracarnosus isolated from meat.</title>
        <authorList>
            <person name="Werum V."/>
            <person name="Ehrmann M."/>
            <person name="Vogel R."/>
            <person name="Hilgarth M."/>
        </authorList>
    </citation>
    <scope>NUCLEOTIDE SEQUENCE [LARGE SCALE GENOMIC DNA]</scope>
    <source>
        <strain evidence="1 2">TMW22177</strain>
    </source>
</reference>
<gene>
    <name evidence="1" type="ORF">GYN21_02575</name>
</gene>
<dbReference type="Pfam" id="PF19503">
    <property type="entry name" value="DUF6037"/>
    <property type="match status" value="1"/>
</dbReference>
<accession>A0ABT0AQX0</accession>
<protein>
    <submittedName>
        <fullName evidence="1">Uncharacterized protein</fullName>
    </submittedName>
</protein>